<protein>
    <submittedName>
        <fullName evidence="1">Periplasmic heavy metal sensor</fullName>
    </submittedName>
</protein>
<name>A0ABS7NDH2_9RHOB</name>
<keyword evidence="2" id="KW-1185">Reference proteome</keyword>
<comment type="caution">
    <text evidence="1">The sequence shown here is derived from an EMBL/GenBank/DDBJ whole genome shotgun (WGS) entry which is preliminary data.</text>
</comment>
<dbReference type="Proteomes" id="UP000766629">
    <property type="component" value="Unassembled WGS sequence"/>
</dbReference>
<dbReference type="InterPro" id="IPR025961">
    <property type="entry name" value="Metal_resist"/>
</dbReference>
<evidence type="ECO:0000313" key="1">
    <source>
        <dbReference type="EMBL" id="MBY6139257.1"/>
    </source>
</evidence>
<evidence type="ECO:0000313" key="2">
    <source>
        <dbReference type="Proteomes" id="UP000766629"/>
    </source>
</evidence>
<dbReference type="Pfam" id="PF13801">
    <property type="entry name" value="Metal_resist"/>
    <property type="match status" value="1"/>
</dbReference>
<reference evidence="1 2" key="1">
    <citation type="submission" date="2021-06" db="EMBL/GenBank/DDBJ databases">
        <title>50 bacteria genomes isolated from Dapeng, Shenzhen, China.</title>
        <authorList>
            <person name="Zheng W."/>
            <person name="Yu S."/>
            <person name="Huang Y."/>
        </authorList>
    </citation>
    <scope>NUCLEOTIDE SEQUENCE [LARGE SCALE GENOMIC DNA]</scope>
    <source>
        <strain evidence="1 2">DP1N14-2</strain>
    </source>
</reference>
<organism evidence="1 2">
    <name type="scientific">Leisingera daeponensis</name>
    <dbReference type="NCBI Taxonomy" id="405746"/>
    <lineage>
        <taxon>Bacteria</taxon>
        <taxon>Pseudomonadati</taxon>
        <taxon>Pseudomonadota</taxon>
        <taxon>Alphaproteobacteria</taxon>
        <taxon>Rhodobacterales</taxon>
        <taxon>Roseobacteraceae</taxon>
        <taxon>Leisingera</taxon>
    </lineage>
</organism>
<proteinExistence type="predicted"/>
<sequence length="163" mass="18297">MSSENKPGMKLWLKLLLAGSLALNLAVAGIAAGAAWRFSGKDKHWRRPPDIGAMIFRELDPDTRRALRQEAGGRHGSFYKRRHAEGAAVVIALRSDPFDSESLLALMRAQADARQHFHTKVQEAWVRKLEGMTPRERAALADRLEERLQWRGKAKQHRGPGAD</sequence>
<accession>A0ABS7NDH2</accession>
<gene>
    <name evidence="1" type="ORF">KUV26_07380</name>
</gene>
<dbReference type="EMBL" id="JAHVJA010000002">
    <property type="protein sequence ID" value="MBY6139257.1"/>
    <property type="molecule type" value="Genomic_DNA"/>
</dbReference>